<reference evidence="1" key="1">
    <citation type="submission" date="2018-06" db="EMBL/GenBank/DDBJ databases">
        <title>Paenibacillus xerothermodurans sp. nov. an extremely dry heat resistant spore forming bacterium isolated from the soil of Cape Canaveral, Florida.</title>
        <authorList>
            <person name="Seuylemezian A."/>
            <person name="Kaur N."/>
            <person name="Patil P."/>
            <person name="Patil P."/>
            <person name="Mayilraj S."/>
            <person name="Vaishampayan P."/>
        </authorList>
    </citation>
    <scope>NUCLEOTIDE SEQUENCE [LARGE SCALE GENOMIC DNA]</scope>
    <source>
        <strain evidence="1">ATCC 27380</strain>
    </source>
</reference>
<keyword evidence="2" id="KW-1185">Reference proteome</keyword>
<sequence>MAHETMDLHEVTAFKSLCLTKARTMQALVDDPELRRLMEMDAAVTTRQLQELNGLLSKAIP</sequence>
<dbReference type="Proteomes" id="UP000214746">
    <property type="component" value="Unassembled WGS sequence"/>
</dbReference>
<accession>A0A2W1NC36</accession>
<evidence type="ECO:0000313" key="2">
    <source>
        <dbReference type="Proteomes" id="UP000214746"/>
    </source>
</evidence>
<organism evidence="1 2">
    <name type="scientific">Paenibacillus xerothermodurans</name>
    <dbReference type="NCBI Taxonomy" id="1977292"/>
    <lineage>
        <taxon>Bacteria</taxon>
        <taxon>Bacillati</taxon>
        <taxon>Bacillota</taxon>
        <taxon>Bacilli</taxon>
        <taxon>Bacillales</taxon>
        <taxon>Paenibacillaceae</taxon>
        <taxon>Paenibacillus</taxon>
    </lineage>
</organism>
<name>A0A2W1NC36_PAEXE</name>
<comment type="caution">
    <text evidence="1">The sequence shown here is derived from an EMBL/GenBank/DDBJ whole genome shotgun (WGS) entry which is preliminary data.</text>
</comment>
<gene>
    <name evidence="1" type="ORF">CBW46_007555</name>
</gene>
<evidence type="ECO:0000313" key="1">
    <source>
        <dbReference type="EMBL" id="PZE21514.1"/>
    </source>
</evidence>
<proteinExistence type="predicted"/>
<protein>
    <recommendedName>
        <fullName evidence="3">Spore coat protein</fullName>
    </recommendedName>
</protein>
<dbReference type="AlphaFoldDB" id="A0A2W1NC36"/>
<dbReference type="OrthoDB" id="2356617at2"/>
<dbReference type="EMBL" id="NHRJ02000003">
    <property type="protein sequence ID" value="PZE21514.1"/>
    <property type="molecule type" value="Genomic_DNA"/>
</dbReference>
<evidence type="ECO:0008006" key="3">
    <source>
        <dbReference type="Google" id="ProtNLM"/>
    </source>
</evidence>